<comment type="similarity">
    <text evidence="1 6">Belongs to the cytochrome P450 family.</text>
</comment>
<evidence type="ECO:0000256" key="4">
    <source>
        <dbReference type="ARBA" id="ARBA00023004"/>
    </source>
</evidence>
<reference evidence="7 8" key="1">
    <citation type="journal article" date="2013" name="Plant Cell">
        <title>The transition from a phytopathogenic smut ancestor to an anamorphic biocontrol agent deciphered by comparative whole-genome analysis.</title>
        <authorList>
            <person name="Lefebvre F."/>
            <person name="Joly D.L."/>
            <person name="Labbe C."/>
            <person name="Teichmann B."/>
            <person name="Linning R."/>
            <person name="Belzile F."/>
            <person name="Bakkeren G."/>
            <person name="Belanger R.R."/>
        </authorList>
    </citation>
    <scope>NUCLEOTIDE SEQUENCE [LARGE SCALE GENOMIC DNA]</scope>
    <source>
        <strain evidence="7 8">PF-1</strain>
    </source>
</reference>
<dbReference type="PRINTS" id="PR00385">
    <property type="entry name" value="P450"/>
</dbReference>
<feature type="binding site" description="axial binding residue" evidence="5">
    <location>
        <position position="508"/>
    </location>
    <ligand>
        <name>heme</name>
        <dbReference type="ChEBI" id="CHEBI:30413"/>
    </ligand>
    <ligandPart>
        <name>Fe</name>
        <dbReference type="ChEBI" id="CHEBI:18248"/>
    </ligandPart>
</feature>
<dbReference type="Proteomes" id="UP000053664">
    <property type="component" value="Unassembled WGS sequence"/>
</dbReference>
<dbReference type="PROSITE" id="PS00086">
    <property type="entry name" value="CYTOCHROME_P450"/>
    <property type="match status" value="1"/>
</dbReference>
<dbReference type="HOGENOM" id="CLU_001570_27_2_1"/>
<dbReference type="eggNOG" id="KOG0157">
    <property type="taxonomic scope" value="Eukaryota"/>
</dbReference>
<dbReference type="AlphaFoldDB" id="A0A061H2T0"/>
<comment type="cofactor">
    <cofactor evidence="5">
        <name>heme</name>
        <dbReference type="ChEBI" id="CHEBI:30413"/>
    </cofactor>
</comment>
<keyword evidence="4 5" id="KW-0408">Iron</keyword>
<dbReference type="Pfam" id="PF00067">
    <property type="entry name" value="p450"/>
    <property type="match status" value="1"/>
</dbReference>
<dbReference type="GO" id="GO:0005506">
    <property type="term" value="F:iron ion binding"/>
    <property type="evidence" value="ECO:0007669"/>
    <property type="project" value="InterPro"/>
</dbReference>
<dbReference type="GO" id="GO:0020037">
    <property type="term" value="F:heme binding"/>
    <property type="evidence" value="ECO:0007669"/>
    <property type="project" value="InterPro"/>
</dbReference>
<dbReference type="InterPro" id="IPR002401">
    <property type="entry name" value="Cyt_P450_E_grp-I"/>
</dbReference>
<evidence type="ECO:0008006" key="9">
    <source>
        <dbReference type="Google" id="ProtNLM"/>
    </source>
</evidence>
<keyword evidence="2 5" id="KW-0479">Metal-binding</keyword>
<dbReference type="PANTHER" id="PTHR24296">
    <property type="entry name" value="CYTOCHROME P450"/>
    <property type="match status" value="1"/>
</dbReference>
<evidence type="ECO:0000256" key="6">
    <source>
        <dbReference type="RuleBase" id="RU000461"/>
    </source>
</evidence>
<evidence type="ECO:0000313" key="8">
    <source>
        <dbReference type="Proteomes" id="UP000053664"/>
    </source>
</evidence>
<evidence type="ECO:0000256" key="5">
    <source>
        <dbReference type="PIRSR" id="PIRSR602401-1"/>
    </source>
</evidence>
<dbReference type="InterPro" id="IPR001128">
    <property type="entry name" value="Cyt_P450"/>
</dbReference>
<evidence type="ECO:0000256" key="2">
    <source>
        <dbReference type="ARBA" id="ARBA00022723"/>
    </source>
</evidence>
<keyword evidence="6" id="KW-0503">Monooxygenase</keyword>
<organism evidence="7 8">
    <name type="scientific">Pseudozyma flocculosa PF-1</name>
    <dbReference type="NCBI Taxonomy" id="1277687"/>
    <lineage>
        <taxon>Eukaryota</taxon>
        <taxon>Fungi</taxon>
        <taxon>Dikarya</taxon>
        <taxon>Basidiomycota</taxon>
        <taxon>Ustilaginomycotina</taxon>
        <taxon>Ustilaginomycetes</taxon>
        <taxon>Ustilaginales</taxon>
        <taxon>Ustilaginaceae</taxon>
        <taxon>Pseudozyma</taxon>
    </lineage>
</organism>
<protein>
    <recommendedName>
        <fullName evidence="9">Cytochrome P450</fullName>
    </recommendedName>
</protein>
<keyword evidence="5 6" id="KW-0349">Heme</keyword>
<dbReference type="PRINTS" id="PR00463">
    <property type="entry name" value="EP450I"/>
</dbReference>
<sequence>MTWQNMSASASSSGASSSSSTLLELSLPSATEFALYYLPPLTLIWLLLRYRNTAFGSRKPIPRITTDPAQKWPKGPPGSLLLGNQGQLNANAHRYLDQFLEWRRQYGLGYELTIPGHRIIEANHPTWLEHFQKTAFNCYGKAHLIATNGELQRTGIFTSDGHAWMTQRKAATHAFSRNHFKGPISDKLHQHLDILIDLLDNLAATGEKFDFQDVMARYTMLLSMSIAFSTHSTLAPSFTSDPRCLDGRYDFVDGFDNASPLIDKRTRNSLWKLTEKFDASAKEQVDGAIKAIYAFIEPLCKKRVAEVKPGTKNKEGDILDLFLEQERDPWVLAGWMVNILFAGRDTTAFSISWLLYELIAPQNGSKGMMQKARDEIESNGLSLQASVGDDHSGAARTYLDYDDQKNLTYLNALWMETIRIHPASARGMSICYEDNTLPAIPAINQPAVQVKKGDLVMWQDWVLARLPSIWGDDCEEFVPERFVDADTNSIKPISLWKFHGFNAGPRTCLGKNLATFDALAVLAATLDRYDFELVDKNQQVNYTTGMNMGIKEGLWVTVKRR</sequence>
<gene>
    <name evidence="7" type="ORF">PFL1_06338</name>
</gene>
<name>A0A061H2T0_9BASI</name>
<dbReference type="KEGG" id="pfp:PFL1_06338"/>
<dbReference type="GO" id="GO:0016705">
    <property type="term" value="F:oxidoreductase activity, acting on paired donors, with incorporation or reduction of molecular oxygen"/>
    <property type="evidence" value="ECO:0007669"/>
    <property type="project" value="InterPro"/>
</dbReference>
<dbReference type="InterPro" id="IPR036396">
    <property type="entry name" value="Cyt_P450_sf"/>
</dbReference>
<evidence type="ECO:0000256" key="3">
    <source>
        <dbReference type="ARBA" id="ARBA00023002"/>
    </source>
</evidence>
<evidence type="ECO:0000313" key="7">
    <source>
        <dbReference type="EMBL" id="EPQ26130.1"/>
    </source>
</evidence>
<dbReference type="RefSeq" id="XP_007882070.1">
    <property type="nucleotide sequence ID" value="XM_007883879.1"/>
</dbReference>
<dbReference type="Gene3D" id="1.10.630.10">
    <property type="entry name" value="Cytochrome P450"/>
    <property type="match status" value="1"/>
</dbReference>
<evidence type="ECO:0000256" key="1">
    <source>
        <dbReference type="ARBA" id="ARBA00010617"/>
    </source>
</evidence>
<dbReference type="InterPro" id="IPR017972">
    <property type="entry name" value="Cyt_P450_CS"/>
</dbReference>
<accession>A0A061H2T0</accession>
<proteinExistence type="inferred from homology"/>
<dbReference type="GO" id="GO:0006629">
    <property type="term" value="P:lipid metabolic process"/>
    <property type="evidence" value="ECO:0007669"/>
    <property type="project" value="UniProtKB-ARBA"/>
</dbReference>
<keyword evidence="3 6" id="KW-0560">Oxidoreductase</keyword>
<dbReference type="EMBL" id="KE361647">
    <property type="protein sequence ID" value="EPQ26130.1"/>
    <property type="molecule type" value="Genomic_DNA"/>
</dbReference>
<dbReference type="GeneID" id="19320416"/>
<dbReference type="GO" id="GO:0004497">
    <property type="term" value="F:monooxygenase activity"/>
    <property type="evidence" value="ECO:0007669"/>
    <property type="project" value="UniProtKB-KW"/>
</dbReference>
<dbReference type="SUPFAM" id="SSF48264">
    <property type="entry name" value="Cytochrome P450"/>
    <property type="match status" value="1"/>
</dbReference>